<evidence type="ECO:0000313" key="15">
    <source>
        <dbReference type="Proteomes" id="UP000030746"/>
    </source>
</evidence>
<keyword evidence="15" id="KW-1185">Reference proteome</keyword>
<accession>V4AR60</accession>
<evidence type="ECO:0000256" key="11">
    <source>
        <dbReference type="ARBA" id="ARBA00023284"/>
    </source>
</evidence>
<dbReference type="PANTHER" id="PTHR14519">
    <property type="entry name" value="VITAMIN K EPOXIDE REDUCTASE COMPLEX, SUBUNIT 1"/>
    <property type="match status" value="1"/>
</dbReference>
<evidence type="ECO:0000256" key="3">
    <source>
        <dbReference type="ARBA" id="ARBA00012278"/>
    </source>
</evidence>
<dbReference type="Pfam" id="PF07884">
    <property type="entry name" value="VKOR"/>
    <property type="match status" value="1"/>
</dbReference>
<comment type="subcellular location">
    <subcellularLocation>
        <location evidence="1">Endoplasmic reticulum membrane</location>
        <topology evidence="1">Multi-pass membrane protein</topology>
    </subcellularLocation>
</comment>
<dbReference type="PANTHER" id="PTHR14519:SF5">
    <property type="entry name" value="VITAMIN K EPOXIDE REDUCTASE COMPLEX SUBUNIT 1-LIKE PROTEIN 1"/>
    <property type="match status" value="1"/>
</dbReference>
<dbReference type="InterPro" id="IPR012932">
    <property type="entry name" value="VKOR"/>
</dbReference>
<reference evidence="14 15" key="1">
    <citation type="journal article" date="2013" name="Nature">
        <title>Insights into bilaterian evolution from three spiralian genomes.</title>
        <authorList>
            <person name="Simakov O."/>
            <person name="Marletaz F."/>
            <person name="Cho S.J."/>
            <person name="Edsinger-Gonzales E."/>
            <person name="Havlak P."/>
            <person name="Hellsten U."/>
            <person name="Kuo D.H."/>
            <person name="Larsson T."/>
            <person name="Lv J."/>
            <person name="Arendt D."/>
            <person name="Savage R."/>
            <person name="Osoegawa K."/>
            <person name="de Jong P."/>
            <person name="Grimwood J."/>
            <person name="Chapman J.A."/>
            <person name="Shapiro H."/>
            <person name="Aerts A."/>
            <person name="Otillar R.P."/>
            <person name="Terry A.Y."/>
            <person name="Boore J.L."/>
            <person name="Grigoriev I.V."/>
            <person name="Lindberg D.R."/>
            <person name="Seaver E.C."/>
            <person name="Weisblat D.A."/>
            <person name="Putnam N.H."/>
            <person name="Rokhsar D.S."/>
        </authorList>
    </citation>
    <scope>NUCLEOTIDE SEQUENCE [LARGE SCALE GENOMIC DNA]</scope>
</reference>
<evidence type="ECO:0000256" key="5">
    <source>
        <dbReference type="ARBA" id="ARBA00022719"/>
    </source>
</evidence>
<keyword evidence="9 12" id="KW-0472">Membrane</keyword>
<dbReference type="GO" id="GO:0005789">
    <property type="term" value="C:endoplasmic reticulum membrane"/>
    <property type="evidence" value="ECO:0007669"/>
    <property type="project" value="UniProtKB-SubCell"/>
</dbReference>
<dbReference type="RefSeq" id="XP_009051919.1">
    <property type="nucleotide sequence ID" value="XM_009053671.1"/>
</dbReference>
<comment type="similarity">
    <text evidence="2">Belongs to the VKOR family.</text>
</comment>
<keyword evidence="5" id="KW-0874">Quinone</keyword>
<dbReference type="CTD" id="20231144"/>
<feature type="domain" description="Vitamin K epoxide reductase" evidence="13">
    <location>
        <begin position="3"/>
        <end position="145"/>
    </location>
</feature>
<gene>
    <name evidence="14" type="ORF">LOTGIDRAFT_114833</name>
</gene>
<keyword evidence="7 12" id="KW-1133">Transmembrane helix</keyword>
<keyword evidence="4 12" id="KW-0812">Transmembrane</keyword>
<feature type="transmembrane region" description="Helical" evidence="12">
    <location>
        <begin position="123"/>
        <end position="142"/>
    </location>
</feature>
<evidence type="ECO:0000256" key="10">
    <source>
        <dbReference type="ARBA" id="ARBA00023157"/>
    </source>
</evidence>
<evidence type="ECO:0000256" key="6">
    <source>
        <dbReference type="ARBA" id="ARBA00022824"/>
    </source>
</evidence>
<dbReference type="SMART" id="SM00756">
    <property type="entry name" value="VKc"/>
    <property type="match status" value="1"/>
</dbReference>
<keyword evidence="11" id="KW-0676">Redox-active center</keyword>
<dbReference type="InterPro" id="IPR038354">
    <property type="entry name" value="VKOR_sf"/>
</dbReference>
<evidence type="ECO:0000313" key="14">
    <source>
        <dbReference type="EMBL" id="ESO97315.1"/>
    </source>
</evidence>
<dbReference type="GO" id="GO:0048038">
    <property type="term" value="F:quinone binding"/>
    <property type="evidence" value="ECO:0007669"/>
    <property type="project" value="UniProtKB-KW"/>
</dbReference>
<keyword evidence="8" id="KW-0560">Oxidoreductase</keyword>
<dbReference type="Gene3D" id="1.20.1440.130">
    <property type="entry name" value="VKOR domain"/>
    <property type="match status" value="1"/>
</dbReference>
<name>V4AR60_LOTGI</name>
<evidence type="ECO:0000256" key="8">
    <source>
        <dbReference type="ARBA" id="ARBA00023002"/>
    </source>
</evidence>
<evidence type="ECO:0000256" key="9">
    <source>
        <dbReference type="ARBA" id="ARBA00023136"/>
    </source>
</evidence>
<dbReference type="GeneID" id="20231144"/>
<dbReference type="STRING" id="225164.V4AR60"/>
<keyword evidence="10" id="KW-1015">Disulfide bond</keyword>
<dbReference type="AlphaFoldDB" id="V4AR60"/>
<dbReference type="KEGG" id="lgi:LOTGIDRAFT_114833"/>
<evidence type="ECO:0000259" key="13">
    <source>
        <dbReference type="SMART" id="SM00756"/>
    </source>
</evidence>
<protein>
    <recommendedName>
        <fullName evidence="3">vitamin-K-epoxide reductase (warfarin-sensitive)</fullName>
        <ecNumber evidence="3">1.17.4.4</ecNumber>
    </recommendedName>
</protein>
<dbReference type="InterPro" id="IPR042406">
    <property type="entry name" value="VKORC1/VKORC1L1"/>
</dbReference>
<dbReference type="Proteomes" id="UP000030746">
    <property type="component" value="Unassembled WGS sequence"/>
</dbReference>
<sequence length="152" mass="17160">MDRVILNIIGMVISLYSLRVEIKKEKDPTYVAACDFNDHMSCSKVLTSKYAKGFGIMGVLFGKEHFMNQRNCNLGLVFYLLQLALVFQPYPVLASKVLFYSSIVCIIGCVYLAIVLFCILKDVCVVCIATYFVNGALLYLNYSLYKNVNSVF</sequence>
<dbReference type="GO" id="GO:0047057">
    <property type="term" value="F:vitamin-K-epoxide reductase (warfarin-sensitive) activity"/>
    <property type="evidence" value="ECO:0007669"/>
    <property type="project" value="UniProtKB-EC"/>
</dbReference>
<evidence type="ECO:0000256" key="2">
    <source>
        <dbReference type="ARBA" id="ARBA00006214"/>
    </source>
</evidence>
<dbReference type="GO" id="GO:0042373">
    <property type="term" value="P:vitamin K metabolic process"/>
    <property type="evidence" value="ECO:0007669"/>
    <property type="project" value="InterPro"/>
</dbReference>
<proteinExistence type="inferred from homology"/>
<dbReference type="CDD" id="cd12917">
    <property type="entry name" value="VKOR_euk"/>
    <property type="match status" value="1"/>
</dbReference>
<evidence type="ECO:0000256" key="4">
    <source>
        <dbReference type="ARBA" id="ARBA00022692"/>
    </source>
</evidence>
<dbReference type="HOGENOM" id="CLU_105471_0_0_1"/>
<dbReference type="OMA" id="EFCVVCV"/>
<keyword evidence="6" id="KW-0256">Endoplasmic reticulum</keyword>
<organism evidence="14 15">
    <name type="scientific">Lottia gigantea</name>
    <name type="common">Giant owl limpet</name>
    <dbReference type="NCBI Taxonomy" id="225164"/>
    <lineage>
        <taxon>Eukaryota</taxon>
        <taxon>Metazoa</taxon>
        <taxon>Spiralia</taxon>
        <taxon>Lophotrochozoa</taxon>
        <taxon>Mollusca</taxon>
        <taxon>Gastropoda</taxon>
        <taxon>Patellogastropoda</taxon>
        <taxon>Lottioidea</taxon>
        <taxon>Lottiidae</taxon>
        <taxon>Lottia</taxon>
    </lineage>
</organism>
<evidence type="ECO:0000256" key="12">
    <source>
        <dbReference type="SAM" id="Phobius"/>
    </source>
</evidence>
<dbReference type="EC" id="1.17.4.4" evidence="3"/>
<dbReference type="EMBL" id="KB201305">
    <property type="protein sequence ID" value="ESO97315.1"/>
    <property type="molecule type" value="Genomic_DNA"/>
</dbReference>
<feature type="transmembrane region" description="Helical" evidence="12">
    <location>
        <begin position="97"/>
        <end position="116"/>
    </location>
</feature>
<evidence type="ECO:0000256" key="1">
    <source>
        <dbReference type="ARBA" id="ARBA00004477"/>
    </source>
</evidence>
<dbReference type="OrthoDB" id="17010at2759"/>
<feature type="transmembrane region" description="Helical" evidence="12">
    <location>
        <begin position="72"/>
        <end position="91"/>
    </location>
</feature>
<evidence type="ECO:0000256" key="7">
    <source>
        <dbReference type="ARBA" id="ARBA00022989"/>
    </source>
</evidence>